<dbReference type="InterPro" id="IPR000415">
    <property type="entry name" value="Nitroreductase-like"/>
</dbReference>
<reference evidence="1 2" key="1">
    <citation type="journal article" date="2016" name="Nat. Commun.">
        <title>Thousands of microbial genomes shed light on interconnected biogeochemical processes in an aquifer system.</title>
        <authorList>
            <person name="Anantharaman K."/>
            <person name="Brown C.T."/>
            <person name="Hug L.A."/>
            <person name="Sharon I."/>
            <person name="Castelle C.J."/>
            <person name="Probst A.J."/>
            <person name="Thomas B.C."/>
            <person name="Singh A."/>
            <person name="Wilkins M.J."/>
            <person name="Karaoz U."/>
            <person name="Brodie E.L."/>
            <person name="Williams K.H."/>
            <person name="Hubbard S.S."/>
            <person name="Banfield J.F."/>
        </authorList>
    </citation>
    <scope>NUCLEOTIDE SEQUENCE [LARGE SCALE GENOMIC DNA]</scope>
</reference>
<protein>
    <recommendedName>
        <fullName evidence="3">Nitroreductase domain-containing protein</fullName>
    </recommendedName>
</protein>
<sequence length="341" mass="37975">MNFHMAQKMNTAEFPDLGTLEEQVLFASHYAVRAPSTHNSQPWLFRIGANTVEVHADWAKKLPYGDKDGRDMCISVGACIEHTRVAFSYFGMLEGLVVNEAVVLSDKKPIAIFMVHRSTGTDETLLQTICAIEGRFNARGPFLKKEIPHALLRGIEEASEPGISFAILTEHADIMRFADLTGEGMRVAHRVPEFRGEIAKWMINNYSKKKEGIPGYTMLAPGLLSLILPSLIGRFNLGGVLSKLNHLSIASSSGVIIFSSKDSPSSWVHVGMLFARMSLSLNVENIRTSVYVASIEMPDIRSRLKELLPTDEMPQFACAFGYPKVTLRQSPRHEPKDRMIQ</sequence>
<dbReference type="Proteomes" id="UP000177122">
    <property type="component" value="Unassembled WGS sequence"/>
</dbReference>
<dbReference type="AlphaFoldDB" id="A0A1G2CWR7"/>
<comment type="caution">
    <text evidence="1">The sequence shown here is derived from an EMBL/GenBank/DDBJ whole genome shotgun (WGS) entry which is preliminary data.</text>
</comment>
<accession>A0A1G2CWR7</accession>
<dbReference type="EMBL" id="MHLI01000015">
    <property type="protein sequence ID" value="OGZ05140.1"/>
    <property type="molecule type" value="Genomic_DNA"/>
</dbReference>
<proteinExistence type="predicted"/>
<gene>
    <name evidence="1" type="ORF">A2845_02365</name>
</gene>
<dbReference type="GO" id="GO:0016491">
    <property type="term" value="F:oxidoreductase activity"/>
    <property type="evidence" value="ECO:0007669"/>
    <property type="project" value="InterPro"/>
</dbReference>
<organism evidence="1 2">
    <name type="scientific">Candidatus Lloydbacteria bacterium RIFCSPHIGHO2_01_FULL_49_22</name>
    <dbReference type="NCBI Taxonomy" id="1798658"/>
    <lineage>
        <taxon>Bacteria</taxon>
        <taxon>Candidatus Lloydiibacteriota</taxon>
    </lineage>
</organism>
<dbReference type="SUPFAM" id="SSF55469">
    <property type="entry name" value="FMN-dependent nitroreductase-like"/>
    <property type="match status" value="1"/>
</dbReference>
<dbReference type="Gene3D" id="3.40.109.10">
    <property type="entry name" value="NADH Oxidase"/>
    <property type="match status" value="1"/>
</dbReference>
<evidence type="ECO:0000313" key="2">
    <source>
        <dbReference type="Proteomes" id="UP000177122"/>
    </source>
</evidence>
<evidence type="ECO:0000313" key="1">
    <source>
        <dbReference type="EMBL" id="OGZ05140.1"/>
    </source>
</evidence>
<evidence type="ECO:0008006" key="3">
    <source>
        <dbReference type="Google" id="ProtNLM"/>
    </source>
</evidence>
<name>A0A1G2CWR7_9BACT</name>